<dbReference type="EMBL" id="AP014936">
    <property type="protein sequence ID" value="BAU49650.1"/>
    <property type="molecule type" value="Genomic_DNA"/>
</dbReference>
<proteinExistence type="predicted"/>
<evidence type="ECO:0000313" key="2">
    <source>
        <dbReference type="EMBL" id="BAU49650.1"/>
    </source>
</evidence>
<protein>
    <submittedName>
        <fullName evidence="2">Uncharacterized protein</fullName>
    </submittedName>
</protein>
<organism evidence="2 3">
    <name type="scientific">Sulfurifustis variabilis</name>
    <dbReference type="NCBI Taxonomy" id="1675686"/>
    <lineage>
        <taxon>Bacteria</taxon>
        <taxon>Pseudomonadati</taxon>
        <taxon>Pseudomonadota</taxon>
        <taxon>Gammaproteobacteria</taxon>
        <taxon>Acidiferrobacterales</taxon>
        <taxon>Acidiferrobacteraceae</taxon>
        <taxon>Sulfurifustis</taxon>
    </lineage>
</organism>
<accession>A0A1B4V7Z0</accession>
<feature type="region of interest" description="Disordered" evidence="1">
    <location>
        <begin position="61"/>
        <end position="89"/>
    </location>
</feature>
<dbReference type="AlphaFoldDB" id="A0A1B4V7Z0"/>
<reference evidence="2 3" key="1">
    <citation type="submission" date="2015-08" db="EMBL/GenBank/DDBJ databases">
        <title>Complete genome sequence of Sulfurifustis variabilis.</title>
        <authorList>
            <person name="Miura A."/>
            <person name="Kojima H."/>
            <person name="Fukui M."/>
        </authorList>
    </citation>
    <scope>NUCLEOTIDE SEQUENCE [LARGE SCALE GENOMIC DNA]</scope>
    <source>
        <strain evidence="3">skN76</strain>
    </source>
</reference>
<sequence>MPGYVHALAKEATFRPGFEAPAKLTSAVHHAPATPPIVAPPTPEQITLVRDPIVEALAAAMKQPAPEAAPLPAQSRAQSQSPAAAANANDRLRDAWEKYCRGGADMSDEEWRLVGPAGAPQNVPADLAEGCVHAK</sequence>
<dbReference type="KEGG" id="sva:SVA_3102"/>
<name>A0A1B4V7Z0_9GAMM</name>
<evidence type="ECO:0000313" key="3">
    <source>
        <dbReference type="Proteomes" id="UP000218899"/>
    </source>
</evidence>
<gene>
    <name evidence="2" type="ORF">SVA_3102</name>
</gene>
<dbReference type="Proteomes" id="UP000218899">
    <property type="component" value="Chromosome"/>
</dbReference>
<feature type="region of interest" description="Disordered" evidence="1">
    <location>
        <begin position="114"/>
        <end position="135"/>
    </location>
</feature>
<evidence type="ECO:0000256" key="1">
    <source>
        <dbReference type="SAM" id="MobiDB-lite"/>
    </source>
</evidence>
<keyword evidence="3" id="KW-1185">Reference proteome</keyword>